<comment type="caution">
    <text evidence="1">The sequence shown here is derived from an EMBL/GenBank/DDBJ whole genome shotgun (WGS) entry which is preliminary data.</text>
</comment>
<protein>
    <submittedName>
        <fullName evidence="1">Uncharacterized protein</fullName>
    </submittedName>
</protein>
<evidence type="ECO:0000313" key="1">
    <source>
        <dbReference type="EMBL" id="CAG5153415.1"/>
    </source>
</evidence>
<dbReference type="EMBL" id="CAJRGZ010000016">
    <property type="protein sequence ID" value="CAG5153415.1"/>
    <property type="molecule type" value="Genomic_DNA"/>
</dbReference>
<proteinExistence type="predicted"/>
<name>A0A8J2MZT3_9PLEO</name>
<organism evidence="1 2">
    <name type="scientific">Alternaria atra</name>
    <dbReference type="NCBI Taxonomy" id="119953"/>
    <lineage>
        <taxon>Eukaryota</taxon>
        <taxon>Fungi</taxon>
        <taxon>Dikarya</taxon>
        <taxon>Ascomycota</taxon>
        <taxon>Pezizomycotina</taxon>
        <taxon>Dothideomycetes</taxon>
        <taxon>Pleosporomycetidae</taxon>
        <taxon>Pleosporales</taxon>
        <taxon>Pleosporineae</taxon>
        <taxon>Pleosporaceae</taxon>
        <taxon>Alternaria</taxon>
        <taxon>Alternaria sect. Ulocladioides</taxon>
    </lineage>
</organism>
<accession>A0A8J2MZT3</accession>
<keyword evidence="2" id="KW-1185">Reference proteome</keyword>
<evidence type="ECO:0000313" key="2">
    <source>
        <dbReference type="Proteomes" id="UP000676310"/>
    </source>
</evidence>
<sequence>MVQARAATWAKKLVCISLSIRLQYVGHALFVPFSICAGMHFQIKNSQASCRAWHAAAARYAFLGKPSCETEGCPLSLFKSLAANAGSFIIGNHPKRSARLTVPAPIKPTTCASAWLTADDASPPIASEVRVVQA</sequence>
<dbReference type="GeneID" id="67014692"/>
<dbReference type="AlphaFoldDB" id="A0A8J2MZT3"/>
<reference evidence="1" key="1">
    <citation type="submission" date="2021-05" db="EMBL/GenBank/DDBJ databases">
        <authorList>
            <person name="Stam R."/>
        </authorList>
    </citation>
    <scope>NUCLEOTIDE SEQUENCE</scope>
    <source>
        <strain evidence="1">CS162</strain>
    </source>
</reference>
<dbReference type="RefSeq" id="XP_043166707.1">
    <property type="nucleotide sequence ID" value="XM_043310772.1"/>
</dbReference>
<gene>
    <name evidence="1" type="ORF">ALTATR162_LOCUS3166</name>
</gene>
<dbReference type="Proteomes" id="UP000676310">
    <property type="component" value="Unassembled WGS sequence"/>
</dbReference>